<dbReference type="EMBL" id="CP001687">
    <property type="protein sequence ID" value="ACV11154.1"/>
    <property type="molecule type" value="Genomic_DNA"/>
</dbReference>
<dbReference type="AlphaFoldDB" id="C7NUZ1"/>
<feature type="domain" description="N-acetyltransferase" evidence="4">
    <location>
        <begin position="8"/>
        <end position="157"/>
    </location>
</feature>
<dbReference type="InterPro" id="IPR000182">
    <property type="entry name" value="GNAT_dom"/>
</dbReference>
<protein>
    <submittedName>
        <fullName evidence="5">GCN5-related N-acetyltransferase</fullName>
    </submittedName>
</protein>
<dbReference type="HOGENOM" id="CLU_013985_11_3_2"/>
<keyword evidence="1 5" id="KW-0808">Transferase</keyword>
<dbReference type="KEGG" id="hut:Huta_0971"/>
<dbReference type="PROSITE" id="PS51186">
    <property type="entry name" value="GNAT"/>
    <property type="match status" value="1"/>
</dbReference>
<evidence type="ECO:0000259" key="4">
    <source>
        <dbReference type="PROSITE" id="PS51186"/>
    </source>
</evidence>
<dbReference type="CDD" id="cd04301">
    <property type="entry name" value="NAT_SF"/>
    <property type="match status" value="1"/>
</dbReference>
<sequence length="157" mass="17103">MTGRSSDSTVRRFQPGDGPDVRRVHRDALRVEGTDPEDVPGNQDLRWIEETYCRSGGTFLVAEDNGQIVACGGLLVGGETAELMRIAVDPAHQRSGYGTAILDGLEACAESQGCVRVVLTTARRQQAATAFYPARGYELVGTRRVNGYTLLEYEKPL</sequence>
<dbReference type="PANTHER" id="PTHR43877:SF5">
    <property type="entry name" value="BLL8307 PROTEIN"/>
    <property type="match status" value="1"/>
</dbReference>
<accession>C7NUZ1</accession>
<dbReference type="OrthoDB" id="125295at2157"/>
<dbReference type="RefSeq" id="WP_015788731.1">
    <property type="nucleotide sequence ID" value="NC_013158.1"/>
</dbReference>
<feature type="region of interest" description="Disordered" evidence="3">
    <location>
        <begin position="1"/>
        <end position="25"/>
    </location>
</feature>
<evidence type="ECO:0000256" key="2">
    <source>
        <dbReference type="ARBA" id="ARBA00023315"/>
    </source>
</evidence>
<dbReference type="Pfam" id="PF00583">
    <property type="entry name" value="Acetyltransf_1"/>
    <property type="match status" value="1"/>
</dbReference>
<reference evidence="5 6" key="1">
    <citation type="journal article" date="2009" name="Stand. Genomic Sci.">
        <title>Complete genome sequence of Halorhabdus utahensis type strain (AX-2).</title>
        <authorList>
            <person name="Anderson I."/>
            <person name="Tindall B.J."/>
            <person name="Pomrenke H."/>
            <person name="Goker M."/>
            <person name="Lapidus A."/>
            <person name="Nolan M."/>
            <person name="Copeland A."/>
            <person name="Glavina Del Rio T."/>
            <person name="Chen F."/>
            <person name="Tice H."/>
            <person name="Cheng J.F."/>
            <person name="Lucas S."/>
            <person name="Chertkov O."/>
            <person name="Bruce D."/>
            <person name="Brettin T."/>
            <person name="Detter J.C."/>
            <person name="Han C."/>
            <person name="Goodwin L."/>
            <person name="Land M."/>
            <person name="Hauser L."/>
            <person name="Chang Y.J."/>
            <person name="Jeffries C.D."/>
            <person name="Pitluck S."/>
            <person name="Pati A."/>
            <person name="Mavromatis K."/>
            <person name="Ivanova N."/>
            <person name="Ovchinnikova G."/>
            <person name="Chen A."/>
            <person name="Palaniappan K."/>
            <person name="Chain P."/>
            <person name="Rohde M."/>
            <person name="Bristow J."/>
            <person name="Eisen J.A."/>
            <person name="Markowitz V."/>
            <person name="Hugenholtz P."/>
            <person name="Kyrpides N.C."/>
            <person name="Klenk H.P."/>
        </authorList>
    </citation>
    <scope>NUCLEOTIDE SEQUENCE [LARGE SCALE GENOMIC DNA]</scope>
    <source>
        <strain evidence="6">DSM 12940 / JCM 11049 / AX-2</strain>
    </source>
</reference>
<dbReference type="eggNOG" id="arCOG00833">
    <property type="taxonomic scope" value="Archaea"/>
</dbReference>
<evidence type="ECO:0000256" key="3">
    <source>
        <dbReference type="SAM" id="MobiDB-lite"/>
    </source>
</evidence>
<dbReference type="STRING" id="519442.Huta_0971"/>
<keyword evidence="2" id="KW-0012">Acyltransferase</keyword>
<dbReference type="GO" id="GO:0016747">
    <property type="term" value="F:acyltransferase activity, transferring groups other than amino-acyl groups"/>
    <property type="evidence" value="ECO:0007669"/>
    <property type="project" value="InterPro"/>
</dbReference>
<name>C7NUZ1_HALUD</name>
<evidence type="ECO:0000313" key="5">
    <source>
        <dbReference type="EMBL" id="ACV11154.1"/>
    </source>
</evidence>
<evidence type="ECO:0000256" key="1">
    <source>
        <dbReference type="ARBA" id="ARBA00022679"/>
    </source>
</evidence>
<dbReference type="InterPro" id="IPR050832">
    <property type="entry name" value="Bact_Acetyltransf"/>
</dbReference>
<proteinExistence type="predicted"/>
<gene>
    <name evidence="5" type="ordered locus">Huta_0971</name>
</gene>
<evidence type="ECO:0000313" key="6">
    <source>
        <dbReference type="Proteomes" id="UP000002071"/>
    </source>
</evidence>
<dbReference type="Gene3D" id="3.40.630.30">
    <property type="match status" value="1"/>
</dbReference>
<dbReference type="InterPro" id="IPR016181">
    <property type="entry name" value="Acyl_CoA_acyltransferase"/>
</dbReference>
<dbReference type="PANTHER" id="PTHR43877">
    <property type="entry name" value="AMINOALKYLPHOSPHONATE N-ACETYLTRANSFERASE-RELATED-RELATED"/>
    <property type="match status" value="1"/>
</dbReference>
<dbReference type="Proteomes" id="UP000002071">
    <property type="component" value="Chromosome"/>
</dbReference>
<keyword evidence="6" id="KW-1185">Reference proteome</keyword>
<dbReference type="GeneID" id="8383244"/>
<dbReference type="SUPFAM" id="SSF55729">
    <property type="entry name" value="Acyl-CoA N-acyltransferases (Nat)"/>
    <property type="match status" value="1"/>
</dbReference>
<organism evidence="5 6">
    <name type="scientific">Halorhabdus utahensis (strain DSM 12940 / JCM 11049 / AX-2)</name>
    <dbReference type="NCBI Taxonomy" id="519442"/>
    <lineage>
        <taxon>Archaea</taxon>
        <taxon>Methanobacteriati</taxon>
        <taxon>Methanobacteriota</taxon>
        <taxon>Stenosarchaea group</taxon>
        <taxon>Halobacteria</taxon>
        <taxon>Halobacteriales</taxon>
        <taxon>Haloarculaceae</taxon>
        <taxon>Halorhabdus</taxon>
    </lineage>
</organism>